<proteinExistence type="predicted"/>
<keyword evidence="11" id="KW-1185">Reference proteome</keyword>
<dbReference type="InterPro" id="IPR044865">
    <property type="entry name" value="MRH_dom"/>
</dbReference>
<evidence type="ECO:0000256" key="5">
    <source>
        <dbReference type="ARBA" id="ARBA00023157"/>
    </source>
</evidence>
<accession>A0A9R1T0U8</accession>
<feature type="domain" description="MRH" evidence="10">
    <location>
        <begin position="98"/>
        <end position="234"/>
    </location>
</feature>
<evidence type="ECO:0000259" key="10">
    <source>
        <dbReference type="PROSITE" id="PS51914"/>
    </source>
</evidence>
<dbReference type="InterPro" id="IPR009011">
    <property type="entry name" value="Man6P_isomerase_rcpt-bd_dom_sf"/>
</dbReference>
<keyword evidence="2 9" id="KW-0732">Signal</keyword>
<dbReference type="GeneID" id="105264960"/>
<dbReference type="GO" id="GO:0030970">
    <property type="term" value="P:retrograde protein transport, ER to cytosol"/>
    <property type="evidence" value="ECO:0007669"/>
    <property type="project" value="TreeGrafter"/>
</dbReference>
<keyword evidence="5" id="KW-1015">Disulfide bond</keyword>
<organism evidence="11 12">
    <name type="scientific">Fopius arisanus</name>
    <dbReference type="NCBI Taxonomy" id="64838"/>
    <lineage>
        <taxon>Eukaryota</taxon>
        <taxon>Metazoa</taxon>
        <taxon>Ecdysozoa</taxon>
        <taxon>Arthropoda</taxon>
        <taxon>Hexapoda</taxon>
        <taxon>Insecta</taxon>
        <taxon>Pterygota</taxon>
        <taxon>Neoptera</taxon>
        <taxon>Endopterygota</taxon>
        <taxon>Hymenoptera</taxon>
        <taxon>Apocrita</taxon>
        <taxon>Ichneumonoidea</taxon>
        <taxon>Braconidae</taxon>
        <taxon>Opiinae</taxon>
        <taxon>Fopius</taxon>
    </lineage>
</organism>
<dbReference type="GO" id="GO:0030968">
    <property type="term" value="P:endoplasmic reticulum unfolded protein response"/>
    <property type="evidence" value="ECO:0007669"/>
    <property type="project" value="InterPro"/>
</dbReference>
<evidence type="ECO:0000313" key="11">
    <source>
        <dbReference type="Proteomes" id="UP000694866"/>
    </source>
</evidence>
<evidence type="ECO:0000256" key="8">
    <source>
        <dbReference type="ARBA" id="ARBA00041661"/>
    </source>
</evidence>
<evidence type="ECO:0000256" key="9">
    <source>
        <dbReference type="SAM" id="SignalP"/>
    </source>
</evidence>
<dbReference type="GO" id="GO:0005788">
    <property type="term" value="C:endoplasmic reticulum lumen"/>
    <property type="evidence" value="ECO:0007669"/>
    <property type="project" value="UniProtKB-SubCell"/>
</dbReference>
<dbReference type="Proteomes" id="UP000694866">
    <property type="component" value="Unplaced"/>
</dbReference>
<dbReference type="RefSeq" id="XP_011300498.1">
    <property type="nucleotide sequence ID" value="XM_011302196.1"/>
</dbReference>
<dbReference type="Gene3D" id="2.70.130.10">
    <property type="entry name" value="Mannose-6-phosphate receptor binding domain"/>
    <property type="match status" value="2"/>
</dbReference>
<dbReference type="KEGG" id="fas:105264960"/>
<dbReference type="AlphaFoldDB" id="A0A9R1T0U8"/>
<dbReference type="PANTHER" id="PTHR15414">
    <property type="entry name" value="OS-9-RELATED"/>
    <property type="match status" value="1"/>
</dbReference>
<evidence type="ECO:0000256" key="3">
    <source>
        <dbReference type="ARBA" id="ARBA00022737"/>
    </source>
</evidence>
<keyword evidence="3" id="KW-0677">Repeat</keyword>
<gene>
    <name evidence="12" type="primary">LOC105264960</name>
</gene>
<sequence length="510" mass="57773">MCRTSTLCFLVICQVLSVVKCLEFSGSDADVLYKINWPGKISTDLLANENSELYPITTANNEKYTCIIPAARKHEDNSNEPYTGPNPIELLAPLFNQNTCSFKLETYWTYEVCHGRHVRQYHEEREGKKVKVQEFYLGRFPKGQKEKLSLEYDELAKNPDKKSLIPTKKFDGIQMPYVEIEMTDGTICDLSNKPRTIKLLYMCHQHGKHEILSLEETSSCEYEAIVLSPFICSHPDYGPRGGGEDEINCVPQDKAGKVPRALDALEAESYKLRHQKVMDEKPQKLFAIFRVDKDGQDGESRVRVEIHPADSLEKNGEDLLGSLTDMNLGQVPGDVNPVQSFVSGKRCLQGGNGWWKYEFCYGKSVIQYHVDRDGSRTMVDLGKFDKQKHLDWIEAHPQKRPKPMGQRKQLSHFYSDGSVCDKTGKLRQTEVRLKCVEGTSGSPSSVSLFLLEPKTCEYILGVESPLICKIIDYADNNGLIPDAAMTNFDEIKSTSGETLQKPEKIIHDEH</sequence>
<comment type="function">
    <text evidence="6">Probable lectin that binds selectively to improperly folded lumenal proteins. May function in endoplasmic reticulum quality control and endoplasmic reticulum-associated degradation (ERAD) of both non-glycosylated proteins and glycoproteins.</text>
</comment>
<comment type="subcellular location">
    <subcellularLocation>
        <location evidence="1">Endoplasmic reticulum lumen</location>
    </subcellularLocation>
</comment>
<protein>
    <recommendedName>
        <fullName evidence="7">Endoplasmic reticulum lectin 1</fullName>
    </recommendedName>
    <alternativeName>
        <fullName evidence="8">ER lectin</fullName>
    </alternativeName>
</protein>
<evidence type="ECO:0000256" key="2">
    <source>
        <dbReference type="ARBA" id="ARBA00022729"/>
    </source>
</evidence>
<dbReference type="InterPro" id="IPR012913">
    <property type="entry name" value="OS9-like_dom"/>
</dbReference>
<reference evidence="12" key="1">
    <citation type="submission" date="2025-08" db="UniProtKB">
        <authorList>
            <consortium name="RefSeq"/>
        </authorList>
    </citation>
    <scope>IDENTIFICATION</scope>
    <source>
        <strain evidence="12">USDA-PBARC FA_bdor</strain>
        <tissue evidence="12">Whole organism</tissue>
    </source>
</reference>
<dbReference type="InterPro" id="IPR045149">
    <property type="entry name" value="OS-9-like"/>
</dbReference>
<dbReference type="Pfam" id="PF07915">
    <property type="entry name" value="PRKCSH"/>
    <property type="match status" value="2"/>
</dbReference>
<dbReference type="FunFam" id="2.70.130.10:FF:000003">
    <property type="entry name" value="Endoplasmic reticulum lectin 1"/>
    <property type="match status" value="1"/>
</dbReference>
<dbReference type="PANTHER" id="PTHR15414:SF0">
    <property type="entry name" value="ENDOPLASMIC RETICULUM LECTIN 1"/>
    <property type="match status" value="1"/>
</dbReference>
<dbReference type="PROSITE" id="PS51914">
    <property type="entry name" value="MRH"/>
    <property type="match status" value="2"/>
</dbReference>
<evidence type="ECO:0000256" key="6">
    <source>
        <dbReference type="ARBA" id="ARBA00037585"/>
    </source>
</evidence>
<keyword evidence="4" id="KW-0256">Endoplasmic reticulum</keyword>
<name>A0A9R1T0U8_9HYME</name>
<evidence type="ECO:0000256" key="4">
    <source>
        <dbReference type="ARBA" id="ARBA00022824"/>
    </source>
</evidence>
<dbReference type="OrthoDB" id="239053at2759"/>
<feature type="domain" description="MRH" evidence="10">
    <location>
        <begin position="319"/>
        <end position="470"/>
    </location>
</feature>
<feature type="signal peptide" evidence="9">
    <location>
        <begin position="1"/>
        <end position="21"/>
    </location>
</feature>
<evidence type="ECO:0000256" key="7">
    <source>
        <dbReference type="ARBA" id="ARBA00041108"/>
    </source>
</evidence>
<dbReference type="FunFam" id="2.70.130.10:FF:000001">
    <property type="entry name" value="Endoplasmic reticulum lectin 1"/>
    <property type="match status" value="1"/>
</dbReference>
<evidence type="ECO:0000256" key="1">
    <source>
        <dbReference type="ARBA" id="ARBA00004319"/>
    </source>
</evidence>
<evidence type="ECO:0000313" key="12">
    <source>
        <dbReference type="RefSeq" id="XP_011300498.1"/>
    </source>
</evidence>
<feature type="chain" id="PRO_5040148916" description="Endoplasmic reticulum lectin 1" evidence="9">
    <location>
        <begin position="22"/>
        <end position="510"/>
    </location>
</feature>
<dbReference type="SUPFAM" id="SSF50911">
    <property type="entry name" value="Mannose 6-phosphate receptor domain"/>
    <property type="match status" value="2"/>
</dbReference>